<dbReference type="EMBL" id="KB008147">
    <property type="protein sequence ID" value="ELR11744.1"/>
    <property type="molecule type" value="Genomic_DNA"/>
</dbReference>
<name>L8GFV4_ACACF</name>
<organism evidence="2 3">
    <name type="scientific">Acanthamoeba castellanii (strain ATCC 30010 / Neff)</name>
    <dbReference type="NCBI Taxonomy" id="1257118"/>
    <lineage>
        <taxon>Eukaryota</taxon>
        <taxon>Amoebozoa</taxon>
        <taxon>Discosea</taxon>
        <taxon>Longamoebia</taxon>
        <taxon>Centramoebida</taxon>
        <taxon>Acanthamoebidae</taxon>
        <taxon>Acanthamoeba</taxon>
    </lineage>
</organism>
<gene>
    <name evidence="2" type="ORF">ACA1_361660</name>
</gene>
<dbReference type="KEGG" id="acan:ACA1_361660"/>
<dbReference type="Proteomes" id="UP000011083">
    <property type="component" value="Unassembled WGS sequence"/>
</dbReference>
<reference evidence="2 3" key="1">
    <citation type="journal article" date="2013" name="Genome Biol.">
        <title>Genome of Acanthamoeba castellanii highlights extensive lateral gene transfer and early evolution of tyrosine kinase signaling.</title>
        <authorList>
            <person name="Clarke M."/>
            <person name="Lohan A.J."/>
            <person name="Liu B."/>
            <person name="Lagkouvardos I."/>
            <person name="Roy S."/>
            <person name="Zafar N."/>
            <person name="Bertelli C."/>
            <person name="Schilde C."/>
            <person name="Kianianmomeni A."/>
            <person name="Burglin T.R."/>
            <person name="Frech C."/>
            <person name="Turcotte B."/>
            <person name="Kopec K.O."/>
            <person name="Synnott J.M."/>
            <person name="Choo C."/>
            <person name="Paponov I."/>
            <person name="Finkler A."/>
            <person name="Soon Heng Tan C."/>
            <person name="Hutchins A.P."/>
            <person name="Weinmeier T."/>
            <person name="Rattei T."/>
            <person name="Chu J.S."/>
            <person name="Gimenez G."/>
            <person name="Irimia M."/>
            <person name="Rigden D.J."/>
            <person name="Fitzpatrick D.A."/>
            <person name="Lorenzo-Morales J."/>
            <person name="Bateman A."/>
            <person name="Chiu C.H."/>
            <person name="Tang P."/>
            <person name="Hegemann P."/>
            <person name="Fromm H."/>
            <person name="Raoult D."/>
            <person name="Greub G."/>
            <person name="Miranda-Saavedra D."/>
            <person name="Chen N."/>
            <person name="Nash P."/>
            <person name="Ginger M.L."/>
            <person name="Horn M."/>
            <person name="Schaap P."/>
            <person name="Caler L."/>
            <person name="Loftus B."/>
        </authorList>
    </citation>
    <scope>NUCLEOTIDE SEQUENCE [LARGE SCALE GENOMIC DNA]</scope>
    <source>
        <strain evidence="2 3">Neff</strain>
    </source>
</reference>
<sequence>GVGKTSLIQSLRSDSFKRESKLLGSKSGRNQRKGICIEDNTTTAAAKQADFSPLLDSLTDSSIQLQFWEFSGRARGIHDMFWANERNTVLSWRGELVQSHLRGVSRRLPSGHRCAELRDKIKQIASQEIRAREQVPLSFLLIEKMIAQQTAEWHEWTQSGANAGPVHEGENRLGGLQLPVISSAQFRAMLELCHIVLPADSLRERRRKTRQVRDHLHAMGSAFWFPGLSDFGADQSTRRAGRHAESNSESLHSAGRRDSIIDNDDNQSPDDARSDDSDEDDER</sequence>
<accession>L8GFV4</accession>
<dbReference type="GeneID" id="14912200"/>
<dbReference type="AlphaFoldDB" id="L8GFV4"/>
<feature type="non-terminal residue" evidence="2">
    <location>
        <position position="1"/>
    </location>
</feature>
<feature type="non-terminal residue" evidence="2">
    <location>
        <position position="283"/>
    </location>
</feature>
<evidence type="ECO:0000313" key="2">
    <source>
        <dbReference type="EMBL" id="ELR11744.1"/>
    </source>
</evidence>
<keyword evidence="3" id="KW-1185">Reference proteome</keyword>
<dbReference type="VEuPathDB" id="AmoebaDB:ACA1_361660"/>
<protein>
    <submittedName>
        <fullName evidence="2">Uncharacterized protein</fullName>
    </submittedName>
</protein>
<evidence type="ECO:0000313" key="3">
    <source>
        <dbReference type="Proteomes" id="UP000011083"/>
    </source>
</evidence>
<proteinExistence type="predicted"/>
<feature type="region of interest" description="Disordered" evidence="1">
    <location>
        <begin position="235"/>
        <end position="283"/>
    </location>
</feature>
<dbReference type="RefSeq" id="XP_004333757.1">
    <property type="nucleotide sequence ID" value="XM_004333709.1"/>
</dbReference>
<evidence type="ECO:0000256" key="1">
    <source>
        <dbReference type="SAM" id="MobiDB-lite"/>
    </source>
</evidence>